<dbReference type="Pfam" id="PF01485">
    <property type="entry name" value="IBR"/>
    <property type="match status" value="2"/>
</dbReference>
<proteinExistence type="predicted"/>
<feature type="non-terminal residue" evidence="10">
    <location>
        <position position="190"/>
    </location>
</feature>
<comment type="catalytic activity">
    <reaction evidence="1">
        <text>[E2 ubiquitin-conjugating enzyme]-S-ubiquitinyl-L-cysteine + [acceptor protein]-L-lysine = [E2 ubiquitin-conjugating enzyme]-L-cysteine + [acceptor protein]-N(6)-ubiquitinyl-L-lysine.</text>
        <dbReference type="EC" id="2.3.2.31"/>
    </reaction>
</comment>
<keyword evidence="8" id="KW-0862">Zinc</keyword>
<name>A0A9P4I1K4_9PEZI</name>
<evidence type="ECO:0000256" key="3">
    <source>
        <dbReference type="ARBA" id="ARBA00022679"/>
    </source>
</evidence>
<feature type="domain" description="RING-type" evidence="9">
    <location>
        <begin position="1"/>
        <end position="190"/>
    </location>
</feature>
<keyword evidence="4" id="KW-0479">Metal-binding</keyword>
<keyword evidence="6" id="KW-0863">Zinc-finger</keyword>
<evidence type="ECO:0000256" key="7">
    <source>
        <dbReference type="ARBA" id="ARBA00022786"/>
    </source>
</evidence>
<evidence type="ECO:0000256" key="5">
    <source>
        <dbReference type="ARBA" id="ARBA00022737"/>
    </source>
</evidence>
<dbReference type="PANTHER" id="PTHR11685">
    <property type="entry name" value="RBR FAMILY RING FINGER AND IBR DOMAIN-CONTAINING"/>
    <property type="match status" value="1"/>
</dbReference>
<dbReference type="Proteomes" id="UP000799776">
    <property type="component" value="Unassembled WGS sequence"/>
</dbReference>
<evidence type="ECO:0000256" key="6">
    <source>
        <dbReference type="ARBA" id="ARBA00022771"/>
    </source>
</evidence>
<keyword evidence="5" id="KW-0677">Repeat</keyword>
<evidence type="ECO:0000256" key="1">
    <source>
        <dbReference type="ARBA" id="ARBA00001798"/>
    </source>
</evidence>
<evidence type="ECO:0000256" key="8">
    <source>
        <dbReference type="ARBA" id="ARBA00022833"/>
    </source>
</evidence>
<accession>A0A9P4I1K4</accession>
<keyword evidence="11" id="KW-1185">Reference proteome</keyword>
<evidence type="ECO:0000256" key="2">
    <source>
        <dbReference type="ARBA" id="ARBA00012251"/>
    </source>
</evidence>
<dbReference type="EC" id="2.3.2.31" evidence="2"/>
<dbReference type="GO" id="GO:0061630">
    <property type="term" value="F:ubiquitin protein ligase activity"/>
    <property type="evidence" value="ECO:0007669"/>
    <property type="project" value="UniProtKB-EC"/>
</dbReference>
<dbReference type="InterPro" id="IPR031127">
    <property type="entry name" value="E3_UB_ligase_RBR"/>
</dbReference>
<dbReference type="EMBL" id="ML978712">
    <property type="protein sequence ID" value="KAF2090527.1"/>
    <property type="molecule type" value="Genomic_DNA"/>
</dbReference>
<sequence>MAQQCSFCFDEIGPDANAFETCDKHVLCGDCITRTFKHACMSELNWPPNCCGPYKPLTLDIAKDFFMSRSETIDICTRYRERKAEFDTPAQQRIYCANPDCSIFLQKELPGFPYALKCPKCATEMCSKCKTAIDGVHDCNSNAKPEEPPMAEFGTEFRRKKCPNCAGWIELSEACNHIICVCKHQFCFVC</sequence>
<dbReference type="GO" id="GO:0008270">
    <property type="term" value="F:zinc ion binding"/>
    <property type="evidence" value="ECO:0007669"/>
    <property type="project" value="UniProtKB-KW"/>
</dbReference>
<dbReference type="InterPro" id="IPR002867">
    <property type="entry name" value="IBR_dom"/>
</dbReference>
<evidence type="ECO:0000313" key="11">
    <source>
        <dbReference type="Proteomes" id="UP000799776"/>
    </source>
</evidence>
<protein>
    <recommendedName>
        <fullName evidence="2">RBR-type E3 ubiquitin transferase</fullName>
        <ecNumber evidence="2">2.3.2.31</ecNumber>
    </recommendedName>
</protein>
<organism evidence="10 11">
    <name type="scientific">Saccharata proteae CBS 121410</name>
    <dbReference type="NCBI Taxonomy" id="1314787"/>
    <lineage>
        <taxon>Eukaryota</taxon>
        <taxon>Fungi</taxon>
        <taxon>Dikarya</taxon>
        <taxon>Ascomycota</taxon>
        <taxon>Pezizomycotina</taxon>
        <taxon>Dothideomycetes</taxon>
        <taxon>Dothideomycetes incertae sedis</taxon>
        <taxon>Botryosphaeriales</taxon>
        <taxon>Saccharataceae</taxon>
        <taxon>Saccharata</taxon>
    </lineage>
</organism>
<evidence type="ECO:0000256" key="4">
    <source>
        <dbReference type="ARBA" id="ARBA00022723"/>
    </source>
</evidence>
<keyword evidence="3" id="KW-0808">Transferase</keyword>
<keyword evidence="7" id="KW-0833">Ubl conjugation pathway</keyword>
<dbReference type="OrthoDB" id="10009520at2759"/>
<evidence type="ECO:0000313" key="10">
    <source>
        <dbReference type="EMBL" id="KAF2090527.1"/>
    </source>
</evidence>
<comment type="caution">
    <text evidence="10">The sequence shown here is derived from an EMBL/GenBank/DDBJ whole genome shotgun (WGS) entry which is preliminary data.</text>
</comment>
<reference evidence="10" key="1">
    <citation type="journal article" date="2020" name="Stud. Mycol.">
        <title>101 Dothideomycetes genomes: a test case for predicting lifestyles and emergence of pathogens.</title>
        <authorList>
            <person name="Haridas S."/>
            <person name="Albert R."/>
            <person name="Binder M."/>
            <person name="Bloem J."/>
            <person name="Labutti K."/>
            <person name="Salamov A."/>
            <person name="Andreopoulos B."/>
            <person name="Baker S."/>
            <person name="Barry K."/>
            <person name="Bills G."/>
            <person name="Bluhm B."/>
            <person name="Cannon C."/>
            <person name="Castanera R."/>
            <person name="Culley D."/>
            <person name="Daum C."/>
            <person name="Ezra D."/>
            <person name="Gonzalez J."/>
            <person name="Henrissat B."/>
            <person name="Kuo A."/>
            <person name="Liang C."/>
            <person name="Lipzen A."/>
            <person name="Lutzoni F."/>
            <person name="Magnuson J."/>
            <person name="Mondo S."/>
            <person name="Nolan M."/>
            <person name="Ohm R."/>
            <person name="Pangilinan J."/>
            <person name="Park H.-J."/>
            <person name="Ramirez L."/>
            <person name="Alfaro M."/>
            <person name="Sun H."/>
            <person name="Tritt A."/>
            <person name="Yoshinaga Y."/>
            <person name="Zwiers L.-H."/>
            <person name="Turgeon B."/>
            <person name="Goodwin S."/>
            <person name="Spatafora J."/>
            <person name="Crous P."/>
            <person name="Grigoriev I."/>
        </authorList>
    </citation>
    <scope>NUCLEOTIDE SEQUENCE</scope>
    <source>
        <strain evidence="10">CBS 121410</strain>
    </source>
</reference>
<gene>
    <name evidence="10" type="ORF">K490DRAFT_34937</name>
</gene>
<dbReference type="PROSITE" id="PS51873">
    <property type="entry name" value="TRIAD"/>
    <property type="match status" value="1"/>
</dbReference>
<dbReference type="AlphaFoldDB" id="A0A9P4I1K4"/>
<dbReference type="InterPro" id="IPR044066">
    <property type="entry name" value="TRIAD_supradom"/>
</dbReference>
<dbReference type="SUPFAM" id="SSF57850">
    <property type="entry name" value="RING/U-box"/>
    <property type="match status" value="2"/>
</dbReference>
<dbReference type="GO" id="GO:0016567">
    <property type="term" value="P:protein ubiquitination"/>
    <property type="evidence" value="ECO:0007669"/>
    <property type="project" value="InterPro"/>
</dbReference>
<dbReference type="Gene3D" id="1.20.120.1750">
    <property type="match status" value="1"/>
</dbReference>
<evidence type="ECO:0000259" key="9">
    <source>
        <dbReference type="PROSITE" id="PS51873"/>
    </source>
</evidence>